<name>A0AAP2EYU0_LELAM</name>
<evidence type="ECO:0000313" key="2">
    <source>
        <dbReference type="Proteomes" id="UP000653275"/>
    </source>
</evidence>
<proteinExistence type="predicted"/>
<organism evidence="1 2">
    <name type="scientific">Lelliottia amnigena</name>
    <name type="common">Enterobacter amnigenus</name>
    <dbReference type="NCBI Taxonomy" id="61646"/>
    <lineage>
        <taxon>Bacteria</taxon>
        <taxon>Pseudomonadati</taxon>
        <taxon>Pseudomonadota</taxon>
        <taxon>Gammaproteobacteria</taxon>
        <taxon>Enterobacterales</taxon>
        <taxon>Enterobacteriaceae</taxon>
        <taxon>Lelliottia</taxon>
    </lineage>
</organism>
<dbReference type="EMBL" id="JAENMS010000002">
    <property type="protein sequence ID" value="MBL5933631.1"/>
    <property type="molecule type" value="Genomic_DNA"/>
</dbReference>
<protein>
    <submittedName>
        <fullName evidence="1">Uncharacterized protein</fullName>
    </submittedName>
</protein>
<gene>
    <name evidence="1" type="ORF">I7V27_04020</name>
</gene>
<accession>A0AAP2EYU0</accession>
<reference evidence="1" key="1">
    <citation type="submission" date="2020-12" db="EMBL/GenBank/DDBJ databases">
        <title>Draft genome sequence of Enterobacter spp., Lelliottia spp. and Serratia spp. isolated from drinking water reservoirs and lakes.</title>
        <authorList>
            <person name="Reitter C."/>
            <person name="Neuhaus K."/>
            <person name="Huegler M."/>
        </authorList>
    </citation>
    <scope>NUCLEOTIDE SEQUENCE</scope>
    <source>
        <strain evidence="1">TZW15</strain>
    </source>
</reference>
<dbReference type="Proteomes" id="UP000653275">
    <property type="component" value="Unassembled WGS sequence"/>
</dbReference>
<dbReference type="RefSeq" id="WP_131488056.1">
    <property type="nucleotide sequence ID" value="NZ_JAENMR010000002.1"/>
</dbReference>
<comment type="caution">
    <text evidence="1">The sequence shown here is derived from an EMBL/GenBank/DDBJ whole genome shotgun (WGS) entry which is preliminary data.</text>
</comment>
<evidence type="ECO:0000313" key="1">
    <source>
        <dbReference type="EMBL" id="MBL5933631.1"/>
    </source>
</evidence>
<dbReference type="AlphaFoldDB" id="A0AAP2EYU0"/>
<sequence>MSKNKNYSLGYTSTDIERIAKNSTTEVAAKQLVTAREAGKMVARSVMTGRFQDATVRKTVNKTSLDGKGFAGSVRSQKSSGYSSQEAVDMFNQAFKKARA</sequence>